<reference evidence="1 2" key="1">
    <citation type="submission" date="2012-10" db="EMBL/GenBank/DDBJ databases">
        <title>Complete genome sequence of Moumouvirus goulette.</title>
        <authorList>
            <person name="Fournous G."/>
            <person name="Bougalmi M."/>
            <person name="Colson P."/>
        </authorList>
    </citation>
    <scope>NUCLEOTIDE SEQUENCE [LARGE SCALE GENOMIC DNA]</scope>
</reference>
<dbReference type="EMBL" id="KC008572">
    <property type="protein sequence ID" value="AGF84848.1"/>
    <property type="molecule type" value="Genomic_DNA"/>
</dbReference>
<dbReference type="SUPFAM" id="SSF102875">
    <property type="entry name" value="Chromosomal protein MC1"/>
    <property type="match status" value="1"/>
</dbReference>
<name>M1PFS5_9VIRU</name>
<dbReference type="GO" id="GO:0042262">
    <property type="term" value="P:DNA protection"/>
    <property type="evidence" value="ECO:0007669"/>
    <property type="project" value="InterPro"/>
</dbReference>
<dbReference type="InterPro" id="IPR036620">
    <property type="entry name" value="MC1_sf"/>
</dbReference>
<protein>
    <submittedName>
        <fullName evidence="1">Uncharacterized protein</fullName>
    </submittedName>
</protein>
<dbReference type="Proteomes" id="UP000241071">
    <property type="component" value="Segment"/>
</dbReference>
<evidence type="ECO:0000313" key="1">
    <source>
        <dbReference type="EMBL" id="AGF84848.1"/>
    </source>
</evidence>
<gene>
    <name evidence="1" type="ORF">glt_00039</name>
</gene>
<proteinExistence type="predicted"/>
<accession>M1PFS5</accession>
<keyword evidence="2" id="KW-1185">Reference proteome</keyword>
<sequence length="71" mass="8175">MKTGKSLGIFSGNTPEDAANKAFTRFCHLNQNCDKYTFIIKEFKNGKPGKIYYFTGSMVNLERHIILLARW</sequence>
<evidence type="ECO:0000313" key="2">
    <source>
        <dbReference type="Proteomes" id="UP000241071"/>
    </source>
</evidence>
<dbReference type="Gene3D" id="3.10.470.10">
    <property type="entry name" value="Chromosomal protein MC1"/>
    <property type="match status" value="1"/>
</dbReference>
<organism evidence="1 2">
    <name type="scientific">Moumouvirus goulette</name>
    <dbReference type="NCBI Taxonomy" id="1247379"/>
    <lineage>
        <taxon>Viruses</taxon>
        <taxon>Varidnaviria</taxon>
        <taxon>Bamfordvirae</taxon>
        <taxon>Nucleocytoviricota</taxon>
        <taxon>Megaviricetes</taxon>
        <taxon>Imitervirales</taxon>
        <taxon>Mimiviridae</taxon>
        <taxon>Megamimivirinae</taxon>
        <taxon>Moumouvirus</taxon>
        <taxon>Moumouvirus goulettemassiliense</taxon>
    </lineage>
</organism>